<dbReference type="GO" id="GO:0006865">
    <property type="term" value="P:amino acid transport"/>
    <property type="evidence" value="ECO:0007669"/>
    <property type="project" value="UniProtKB-KW"/>
</dbReference>
<keyword evidence="7 9" id="KW-0496">Mitochondrion</keyword>
<comment type="subcellular location">
    <subcellularLocation>
        <location evidence="1 9">Mitochondrion membrane</location>
        <topology evidence="1 9">Multi-pass membrane protein</topology>
    </subcellularLocation>
</comment>
<evidence type="ECO:0000256" key="7">
    <source>
        <dbReference type="ARBA" id="ARBA00023128"/>
    </source>
</evidence>
<keyword evidence="5" id="KW-0029">Amino-acid transport</keyword>
<dbReference type="GO" id="GO:0005743">
    <property type="term" value="C:mitochondrial inner membrane"/>
    <property type="evidence" value="ECO:0007669"/>
    <property type="project" value="TreeGrafter"/>
</dbReference>
<dbReference type="AlphaFoldDB" id="A0A9Q1BHI8"/>
<evidence type="ECO:0000313" key="10">
    <source>
        <dbReference type="EMBL" id="KAJ8025504.1"/>
    </source>
</evidence>
<keyword evidence="3" id="KW-0813">Transport</keyword>
<keyword evidence="8 9" id="KW-0472">Membrane</keyword>
<dbReference type="PANTHER" id="PTHR11153:SF6">
    <property type="entry name" value="SIDEROFLEXIN-5"/>
    <property type="match status" value="1"/>
</dbReference>
<evidence type="ECO:0000256" key="9">
    <source>
        <dbReference type="RuleBase" id="RU362000"/>
    </source>
</evidence>
<evidence type="ECO:0000256" key="3">
    <source>
        <dbReference type="ARBA" id="ARBA00022448"/>
    </source>
</evidence>
<feature type="transmembrane region" description="Helical" evidence="9">
    <location>
        <begin position="245"/>
        <end position="262"/>
    </location>
</feature>
<evidence type="ECO:0000256" key="4">
    <source>
        <dbReference type="ARBA" id="ARBA00022692"/>
    </source>
</evidence>
<dbReference type="OrthoDB" id="6608471at2759"/>
<keyword evidence="4 9" id="KW-0812">Transmembrane</keyword>
<keyword evidence="6 9" id="KW-1133">Transmembrane helix</keyword>
<dbReference type="PANTHER" id="PTHR11153">
    <property type="entry name" value="SIDEROFLEXIN"/>
    <property type="match status" value="1"/>
</dbReference>
<sequence>MTTAVHSDDYPPFQLNRPRFDQSTFLGRYRHFLDVIDPRTLFTTKERLEECVKLLDNYKEGTLPEGTTDKQLWEAQKIKQAIIHPDTGKKIFMPFRMSGYVPFGTPTVVGLLLPNQTLGTTVFWQWLNQSHNACVNYSNRNATKETPTSRFMMGYVCAVSSACSIAVGLNVLINRSSALGPSTQMVIKRFIPFPAVALANICNVTLMRFNELWEGIEVMDENENVIGTSKVAAKSALIETAMTRVVLPAPILLLPPVIMTFIENKTKLIKKFPRVHFPLQVVVCTASFAFALPLAISLFPQMAEMKVSKLEPEIQAATKGDVVLYNKGL</sequence>
<dbReference type="Pfam" id="PF03820">
    <property type="entry name" value="SFXNs"/>
    <property type="match status" value="1"/>
</dbReference>
<comment type="similarity">
    <text evidence="2 9">Belongs to the sideroflexin family.</text>
</comment>
<dbReference type="Proteomes" id="UP001152320">
    <property type="component" value="Chromosome 17"/>
</dbReference>
<dbReference type="NCBIfam" id="TIGR00798">
    <property type="entry name" value="mtc"/>
    <property type="match status" value="1"/>
</dbReference>
<keyword evidence="11" id="KW-1185">Reference proteome</keyword>
<dbReference type="EMBL" id="JAIZAY010000017">
    <property type="protein sequence ID" value="KAJ8025504.1"/>
    <property type="molecule type" value="Genomic_DNA"/>
</dbReference>
<feature type="transmembrane region" description="Helical" evidence="9">
    <location>
        <begin position="277"/>
        <end position="299"/>
    </location>
</feature>
<dbReference type="GO" id="GO:0015075">
    <property type="term" value="F:monoatomic ion transmembrane transporter activity"/>
    <property type="evidence" value="ECO:0007669"/>
    <property type="project" value="InterPro"/>
</dbReference>
<feature type="transmembrane region" description="Helical" evidence="9">
    <location>
        <begin position="152"/>
        <end position="173"/>
    </location>
</feature>
<dbReference type="InterPro" id="IPR004686">
    <property type="entry name" value="Mtc"/>
</dbReference>
<proteinExistence type="inferred from homology"/>
<evidence type="ECO:0000256" key="1">
    <source>
        <dbReference type="ARBA" id="ARBA00004225"/>
    </source>
</evidence>
<dbReference type="GO" id="GO:1990542">
    <property type="term" value="P:mitochondrial transmembrane transport"/>
    <property type="evidence" value="ECO:0007669"/>
    <property type="project" value="TreeGrafter"/>
</dbReference>
<evidence type="ECO:0000256" key="2">
    <source>
        <dbReference type="ARBA" id="ARBA00005974"/>
    </source>
</evidence>
<protein>
    <recommendedName>
        <fullName evidence="9">Sidoreflexin</fullName>
    </recommendedName>
</protein>
<evidence type="ECO:0000256" key="8">
    <source>
        <dbReference type="ARBA" id="ARBA00023136"/>
    </source>
</evidence>
<evidence type="ECO:0000256" key="5">
    <source>
        <dbReference type="ARBA" id="ARBA00022970"/>
    </source>
</evidence>
<gene>
    <name evidence="10" type="ORF">HOLleu_33080</name>
</gene>
<comment type="caution">
    <text evidence="9">Lacks conserved residue(s) required for the propagation of feature annotation.</text>
</comment>
<evidence type="ECO:0000256" key="6">
    <source>
        <dbReference type="ARBA" id="ARBA00022989"/>
    </source>
</evidence>
<organism evidence="10 11">
    <name type="scientific">Holothuria leucospilota</name>
    <name type="common">Black long sea cucumber</name>
    <name type="synonym">Mertensiothuria leucospilota</name>
    <dbReference type="NCBI Taxonomy" id="206669"/>
    <lineage>
        <taxon>Eukaryota</taxon>
        <taxon>Metazoa</taxon>
        <taxon>Echinodermata</taxon>
        <taxon>Eleutherozoa</taxon>
        <taxon>Echinozoa</taxon>
        <taxon>Holothuroidea</taxon>
        <taxon>Aspidochirotacea</taxon>
        <taxon>Aspidochirotida</taxon>
        <taxon>Holothuriidae</taxon>
        <taxon>Holothuria</taxon>
    </lineage>
</organism>
<comment type="caution">
    <text evidence="10">The sequence shown here is derived from an EMBL/GenBank/DDBJ whole genome shotgun (WGS) entry which is preliminary data.</text>
</comment>
<reference evidence="10" key="1">
    <citation type="submission" date="2021-10" db="EMBL/GenBank/DDBJ databases">
        <title>Tropical sea cucumber genome reveals ecological adaptation and Cuvierian tubules defense mechanism.</title>
        <authorList>
            <person name="Chen T."/>
        </authorList>
    </citation>
    <scope>NUCLEOTIDE SEQUENCE</scope>
    <source>
        <strain evidence="10">Nanhai2018</strain>
        <tissue evidence="10">Muscle</tissue>
    </source>
</reference>
<name>A0A9Q1BHI8_HOLLE</name>
<accession>A0A9Q1BHI8</accession>
<evidence type="ECO:0000313" key="11">
    <source>
        <dbReference type="Proteomes" id="UP001152320"/>
    </source>
</evidence>